<evidence type="ECO:0000256" key="1">
    <source>
        <dbReference type="SAM" id="MobiDB-lite"/>
    </source>
</evidence>
<organism evidence="2 3">
    <name type="scientific">Tegillarca granosa</name>
    <name type="common">Malaysian cockle</name>
    <name type="synonym">Anadara granosa</name>
    <dbReference type="NCBI Taxonomy" id="220873"/>
    <lineage>
        <taxon>Eukaryota</taxon>
        <taxon>Metazoa</taxon>
        <taxon>Spiralia</taxon>
        <taxon>Lophotrochozoa</taxon>
        <taxon>Mollusca</taxon>
        <taxon>Bivalvia</taxon>
        <taxon>Autobranchia</taxon>
        <taxon>Pteriomorphia</taxon>
        <taxon>Arcoida</taxon>
        <taxon>Arcoidea</taxon>
        <taxon>Arcidae</taxon>
        <taxon>Tegillarca</taxon>
    </lineage>
</organism>
<evidence type="ECO:0000313" key="2">
    <source>
        <dbReference type="EMBL" id="KAJ8321129.1"/>
    </source>
</evidence>
<keyword evidence="3" id="KW-1185">Reference proteome</keyword>
<sequence length="434" mass="49742">MVGSTYISDPDTWKTFYHNMINGKFKRGKSNQVGGGIGGMYSNKPYMIPISQYKSETIQKPLPMIGNEVSPIAAIEERAKSEFKDAIKDEAPRVPIKSRKRKRNISPRKTVKQATSKKRKKQYRKSNKKRWSCLISLISILTCTMSTQNWWETRSLLRFQSPATILMSGPTMSGKTRLTFKILQNARGMFQIPPTQMIIAYGHHQPLFEEMEQSIENLILHHGLPTREDLDHWSESSKHTLLVIDDLINKVVDSEDALFLFCVAAHHKNITVILLTQNLYMPGNDVHSHDMSRLVKTHLAFLELLNTASVKQRVAILKTITDAQLQVICEICLNIYKGKLELTQKYVKQLFPYQRFIETIISKRISKKVKVKSLVRHQRAILKLLSPLLKRYRNGGRTDINTKSKISKVNALDDSGPNQTYADLRTIDDDFQST</sequence>
<dbReference type="Proteomes" id="UP001217089">
    <property type="component" value="Unassembled WGS sequence"/>
</dbReference>
<comment type="caution">
    <text evidence="2">The sequence shown here is derived from an EMBL/GenBank/DDBJ whole genome shotgun (WGS) entry which is preliminary data.</text>
</comment>
<evidence type="ECO:0000313" key="3">
    <source>
        <dbReference type="Proteomes" id="UP001217089"/>
    </source>
</evidence>
<dbReference type="EMBL" id="JARBDR010000139">
    <property type="protein sequence ID" value="KAJ8321129.1"/>
    <property type="molecule type" value="Genomic_DNA"/>
</dbReference>
<protein>
    <submittedName>
        <fullName evidence="2">Uncharacterized protein</fullName>
    </submittedName>
</protein>
<accession>A0ABQ9FV53</accession>
<gene>
    <name evidence="2" type="ORF">KUTeg_001324</name>
</gene>
<reference evidence="2 3" key="1">
    <citation type="submission" date="2022-12" db="EMBL/GenBank/DDBJ databases">
        <title>Chromosome-level genome of Tegillarca granosa.</title>
        <authorList>
            <person name="Kim J."/>
        </authorList>
    </citation>
    <scope>NUCLEOTIDE SEQUENCE [LARGE SCALE GENOMIC DNA]</scope>
    <source>
        <strain evidence="2">Teg-2019</strain>
        <tissue evidence="2">Adductor muscle</tissue>
    </source>
</reference>
<feature type="compositionally biased region" description="Basic residues" evidence="1">
    <location>
        <begin position="96"/>
        <end position="127"/>
    </location>
</feature>
<proteinExistence type="predicted"/>
<feature type="region of interest" description="Disordered" evidence="1">
    <location>
        <begin position="89"/>
        <end position="127"/>
    </location>
</feature>
<name>A0ABQ9FV53_TEGGR</name>